<reference evidence="1 2" key="1">
    <citation type="journal article" date="2019" name="Sci. Rep.">
        <title>A high-quality genome of Eragrostis curvula grass provides insights into Poaceae evolution and supports new strategies to enhance forage quality.</title>
        <authorList>
            <person name="Carballo J."/>
            <person name="Santos B.A.C.M."/>
            <person name="Zappacosta D."/>
            <person name="Garbus I."/>
            <person name="Selva J.P."/>
            <person name="Gallo C.A."/>
            <person name="Diaz A."/>
            <person name="Albertini E."/>
            <person name="Caccamo M."/>
            <person name="Echenique V."/>
        </authorList>
    </citation>
    <scope>NUCLEOTIDE SEQUENCE [LARGE SCALE GENOMIC DNA]</scope>
    <source>
        <strain evidence="2">cv. Victoria</strain>
        <tissue evidence="1">Leaf</tissue>
    </source>
</reference>
<dbReference type="Proteomes" id="UP000324897">
    <property type="component" value="Chromosome 6"/>
</dbReference>
<keyword evidence="2" id="KW-1185">Reference proteome</keyword>
<dbReference type="AlphaFoldDB" id="A0A5J9WRF6"/>
<dbReference type="Gramene" id="TVU50465">
    <property type="protein sequence ID" value="TVU50465"/>
    <property type="gene ID" value="EJB05_01837"/>
</dbReference>
<comment type="caution">
    <text evidence="1">The sequence shown here is derived from an EMBL/GenBank/DDBJ whole genome shotgun (WGS) entry which is preliminary data.</text>
</comment>
<proteinExistence type="predicted"/>
<accession>A0A5J9WRF6</accession>
<evidence type="ECO:0000313" key="2">
    <source>
        <dbReference type="Proteomes" id="UP000324897"/>
    </source>
</evidence>
<evidence type="ECO:0000313" key="1">
    <source>
        <dbReference type="EMBL" id="TVU50465.1"/>
    </source>
</evidence>
<feature type="non-terminal residue" evidence="1">
    <location>
        <position position="1"/>
    </location>
</feature>
<name>A0A5J9WRF6_9POAL</name>
<gene>
    <name evidence="1" type="ORF">EJB05_01837</name>
</gene>
<protein>
    <submittedName>
        <fullName evidence="1">Uncharacterized protein</fullName>
    </submittedName>
</protein>
<dbReference type="EMBL" id="RWGY01000002">
    <property type="protein sequence ID" value="TVU50465.1"/>
    <property type="molecule type" value="Genomic_DNA"/>
</dbReference>
<sequence>MLILVIILYQDLEEEVPTDMLGCSSAQANYNFLDYQPSEMISLRAAKSCKLAFPFIISMRALS</sequence>
<organism evidence="1 2">
    <name type="scientific">Eragrostis curvula</name>
    <name type="common">weeping love grass</name>
    <dbReference type="NCBI Taxonomy" id="38414"/>
    <lineage>
        <taxon>Eukaryota</taxon>
        <taxon>Viridiplantae</taxon>
        <taxon>Streptophyta</taxon>
        <taxon>Embryophyta</taxon>
        <taxon>Tracheophyta</taxon>
        <taxon>Spermatophyta</taxon>
        <taxon>Magnoliopsida</taxon>
        <taxon>Liliopsida</taxon>
        <taxon>Poales</taxon>
        <taxon>Poaceae</taxon>
        <taxon>PACMAD clade</taxon>
        <taxon>Chloridoideae</taxon>
        <taxon>Eragrostideae</taxon>
        <taxon>Eragrostidinae</taxon>
        <taxon>Eragrostis</taxon>
    </lineage>
</organism>